<keyword evidence="4" id="KW-1185">Reference proteome</keyword>
<evidence type="ECO:0000259" key="2">
    <source>
        <dbReference type="Pfam" id="PF14214"/>
    </source>
</evidence>
<dbReference type="EMBL" id="BGZK01001088">
    <property type="protein sequence ID" value="GBP70869.1"/>
    <property type="molecule type" value="Genomic_DNA"/>
</dbReference>
<evidence type="ECO:0000313" key="4">
    <source>
        <dbReference type="Proteomes" id="UP000299102"/>
    </source>
</evidence>
<evidence type="ECO:0000313" key="3">
    <source>
        <dbReference type="EMBL" id="GBP70869.1"/>
    </source>
</evidence>
<comment type="caution">
    <text evidence="3">The sequence shown here is derived from an EMBL/GenBank/DDBJ whole genome shotgun (WGS) entry which is preliminary data.</text>
</comment>
<protein>
    <recommendedName>
        <fullName evidence="2">Helitron helicase-like domain-containing protein</fullName>
    </recommendedName>
</protein>
<accession>A0A4C1Y8I1</accession>
<dbReference type="PANTHER" id="PTHR47642">
    <property type="entry name" value="ATP-DEPENDENT DNA HELICASE"/>
    <property type="match status" value="1"/>
</dbReference>
<dbReference type="OrthoDB" id="6141723at2759"/>
<reference evidence="3 4" key="1">
    <citation type="journal article" date="2019" name="Commun. Biol.">
        <title>The bagworm genome reveals a unique fibroin gene that provides high tensile strength.</title>
        <authorList>
            <person name="Kono N."/>
            <person name="Nakamura H."/>
            <person name="Ohtoshi R."/>
            <person name="Tomita M."/>
            <person name="Numata K."/>
            <person name="Arakawa K."/>
        </authorList>
    </citation>
    <scope>NUCLEOTIDE SEQUENCE [LARGE SCALE GENOMIC DNA]</scope>
</reference>
<dbReference type="Proteomes" id="UP000299102">
    <property type="component" value="Unassembled WGS sequence"/>
</dbReference>
<evidence type="ECO:0000256" key="1">
    <source>
        <dbReference type="SAM" id="Coils"/>
    </source>
</evidence>
<dbReference type="InterPro" id="IPR051055">
    <property type="entry name" value="PIF1_helicase"/>
</dbReference>
<dbReference type="Pfam" id="PF14214">
    <property type="entry name" value="Helitron_like_N"/>
    <property type="match status" value="1"/>
</dbReference>
<name>A0A4C1Y8I1_EUMVA</name>
<keyword evidence="1" id="KW-0175">Coiled coil</keyword>
<sequence length="1546" mass="178728">MEGSNFKHPNPMGLYKMSDEYQYLSTLAYFNGTEKCISVDPAFESEGYPTWGASHIRDEVRTGSNLVTIVSQTHSPSVHDPHDAPSLDPILKMYNVEIWLLPTLMDNSPEEHEEMSVFIKAECDEKDLTESVVLDPSHMDGTIRNITPIKYNESSAVIKTEYEDEDAGTTQSWNTGLECLHEDSLIDNGSLKKKEYGEIPVFIKTEDLTETAVVNPGRMAGTGNFLPNKYNGTPTMVKTEYEDGNTMQRWDAGFRCLQEDSLIDNGSLKKEASHQRIVRSMDIFNPRGVLTALPASWEGIVYLIEGDRADEKGRGGVDHWNSFSLDEIQQQKLLLHIRTLMKETPMLIKTKYENEDTVTPQKWDKGLEYLQEDFVIDNGPLKNKILDSTSKKLKTSPGGAKRKIQENVKESGRVNFSDDDKIQKRIDDIIKKRKLQNRIRCQRYRNKKKAEAINNSRNPKPSAITVEEEEMIKRRKEKGRQKSQRYRDKKRATNLLNLQTNQSSKAVVEHVCKHQDLHNSQIAGPSTRDVSYFLPTHTAGISTQIKPCIPESHSDYGYETRKNIPLEVQIDHSPQLDESTITNCEPNNRNILPGDVQNNTQDVESQHNFLVPAKVNSQIPKLPTITVEEEEIMKRRKEKDKQKKNLKNIPLDLVTKGLISPRIPFMQIRRLLHVHGRFGIYGQVINIPIEVKTMICTLPRNEDDDHSIMVHIRRRKIHKFGHIYSIINRRNIKAWLQYLKDTPLYTSYGITVDDSFINGQDHVQDEITHDEDGDNDISEQISIDESSIAQQQTLMWNYEMYLRIAPSEGNVPISLLFDEHAEELSFPEIYLGQFRTFRDGVTVTPLMMARSELRRSDRRGVTSQHLLYLAMKIMRIRIRDSLSVAFKHGKDTAITKGQIESENCVNGCYESNLAFLRTIPNSTHYWSEMKKDLFAMIRQYGKPTVFFTISANEIGWPKLLQLLHNLKNNSDISVEDVSALHFIEKSTLVNDDAVTCAIYFNKLVNVLMKILQSKRFSPFQKYRVLYYFKKIEFQHRGSPAAHILAWLGNAPEDALGKDYNKSINLVDFLISVSAAEASGNTELQTHKHTFTCYKEVTSRRMQRCRFEAPFMPIKTTMILTPMKNTEDGFEEYKAKYNALRNKLKNYDYDNFETFYEDNNIKSDREYIDVIRAGINRPRVFPKRQLHEKWHNPFNPFILNIVKSSTDFQFITEEHSCASYVAEYVNKTNRGIGDLQRKIIEVMDEHPEFNIFEIAKNNGINLLNNTEMTSQEAAWYLLKEPTSKSSTSIVYIPTVWPIERQRIKKTMKELSGLNNDCTDIWKENWFDKYEKRPEDLEGVSLAQFVSKYYKNDKGKYVKRDDPRIIRYRNYDMATDSDEYKREMVTLHIPFRHEEADILKETKFITLYDENVDLILEKRKEFESNIDVEKMLQICREIYREEIPDDDEDVNGSKRCCRGRSSGARRRGGALRVTVDRQVSSRKLLTPGTGGVHKGPVTRALIKDAVFKSLTEMGYECPENEIDKVCAHRDSRIEPRDHSCLELKLEQI</sequence>
<feature type="coiled-coil region" evidence="1">
    <location>
        <begin position="1122"/>
        <end position="1149"/>
    </location>
</feature>
<dbReference type="PANTHER" id="PTHR47642:SF8">
    <property type="entry name" value="ATP-DEPENDENT DNA HELICASE"/>
    <property type="match status" value="1"/>
</dbReference>
<proteinExistence type="predicted"/>
<organism evidence="3 4">
    <name type="scientific">Eumeta variegata</name>
    <name type="common">Bagworm moth</name>
    <name type="synonym">Eumeta japonica</name>
    <dbReference type="NCBI Taxonomy" id="151549"/>
    <lineage>
        <taxon>Eukaryota</taxon>
        <taxon>Metazoa</taxon>
        <taxon>Ecdysozoa</taxon>
        <taxon>Arthropoda</taxon>
        <taxon>Hexapoda</taxon>
        <taxon>Insecta</taxon>
        <taxon>Pterygota</taxon>
        <taxon>Neoptera</taxon>
        <taxon>Endopterygota</taxon>
        <taxon>Lepidoptera</taxon>
        <taxon>Glossata</taxon>
        <taxon>Ditrysia</taxon>
        <taxon>Tineoidea</taxon>
        <taxon>Psychidae</taxon>
        <taxon>Oiketicinae</taxon>
        <taxon>Eumeta</taxon>
    </lineage>
</organism>
<gene>
    <name evidence="3" type="ORF">EVAR_53533_1</name>
</gene>
<feature type="domain" description="Helitron helicase-like" evidence="2">
    <location>
        <begin position="903"/>
        <end position="1044"/>
    </location>
</feature>
<dbReference type="InterPro" id="IPR025476">
    <property type="entry name" value="Helitron_helicase-like"/>
</dbReference>